<keyword evidence="2" id="KW-1185">Reference proteome</keyword>
<dbReference type="Pfam" id="PF05930">
    <property type="entry name" value="Phage_AlpA"/>
    <property type="match status" value="1"/>
</dbReference>
<dbReference type="Gene3D" id="1.10.238.160">
    <property type="match status" value="1"/>
</dbReference>
<accession>A0A091BMF9</accession>
<protein>
    <recommendedName>
        <fullName evidence="3">AlpA family transcriptional regulator</fullName>
    </recommendedName>
</protein>
<dbReference type="PANTHER" id="PTHR36154">
    <property type="entry name" value="DNA-BINDING TRANSCRIPTIONAL ACTIVATOR ALPA"/>
    <property type="match status" value="1"/>
</dbReference>
<proteinExistence type="predicted"/>
<evidence type="ECO:0000313" key="1">
    <source>
        <dbReference type="EMBL" id="KFN51979.1"/>
    </source>
</evidence>
<dbReference type="STRING" id="1384054.N790_13235"/>
<comment type="caution">
    <text evidence="1">The sequence shown here is derived from an EMBL/GenBank/DDBJ whole genome shotgun (WGS) entry which is preliminary data.</text>
</comment>
<gene>
    <name evidence="1" type="ORF">N790_13235</name>
</gene>
<dbReference type="eggNOG" id="COG3311">
    <property type="taxonomic scope" value="Bacteria"/>
</dbReference>
<dbReference type="Proteomes" id="UP000029392">
    <property type="component" value="Unassembled WGS sequence"/>
</dbReference>
<dbReference type="AlphaFoldDB" id="A0A091BMF9"/>
<evidence type="ECO:0000313" key="2">
    <source>
        <dbReference type="Proteomes" id="UP000029392"/>
    </source>
</evidence>
<name>A0A091BMF9_9GAMM</name>
<dbReference type="RefSeq" id="WP_084062504.1">
    <property type="nucleotide sequence ID" value="NZ_AVCH01000016.1"/>
</dbReference>
<reference evidence="1 2" key="1">
    <citation type="submission" date="2013-09" db="EMBL/GenBank/DDBJ databases">
        <title>Genome sequencing of Arenimonas malthae.</title>
        <authorList>
            <person name="Chen F."/>
            <person name="Wang G."/>
        </authorList>
    </citation>
    <scope>NUCLEOTIDE SEQUENCE [LARGE SCALE GENOMIC DNA]</scope>
    <source>
        <strain evidence="1 2">CC-JY-1</strain>
    </source>
</reference>
<organism evidence="1 2">
    <name type="scientific">Arenimonas malthae CC-JY-1</name>
    <dbReference type="NCBI Taxonomy" id="1384054"/>
    <lineage>
        <taxon>Bacteria</taxon>
        <taxon>Pseudomonadati</taxon>
        <taxon>Pseudomonadota</taxon>
        <taxon>Gammaproteobacteria</taxon>
        <taxon>Lysobacterales</taxon>
        <taxon>Lysobacteraceae</taxon>
        <taxon>Arenimonas</taxon>
    </lineage>
</organism>
<evidence type="ECO:0008006" key="3">
    <source>
        <dbReference type="Google" id="ProtNLM"/>
    </source>
</evidence>
<sequence length="58" mass="6316">MPTVLQMVGLSRSEVWRRIAAGTFPKPLKLGPNTSAFVEAEVAAWVARQIAANPPEVR</sequence>
<dbReference type="OrthoDB" id="5298532at2"/>
<dbReference type="InterPro" id="IPR010260">
    <property type="entry name" value="AlpA"/>
</dbReference>
<dbReference type="InterPro" id="IPR052931">
    <property type="entry name" value="Prophage_regulatory_activator"/>
</dbReference>
<dbReference type="PANTHER" id="PTHR36154:SF1">
    <property type="entry name" value="DNA-BINDING TRANSCRIPTIONAL ACTIVATOR ALPA"/>
    <property type="match status" value="1"/>
</dbReference>
<dbReference type="EMBL" id="AVCH01000016">
    <property type="protein sequence ID" value="KFN51979.1"/>
    <property type="molecule type" value="Genomic_DNA"/>
</dbReference>